<dbReference type="InterPro" id="IPR020471">
    <property type="entry name" value="AKR"/>
</dbReference>
<dbReference type="Proteomes" id="UP001249851">
    <property type="component" value="Unassembled WGS sequence"/>
</dbReference>
<keyword evidence="1" id="KW-0560">Oxidoreductase</keyword>
<dbReference type="SUPFAM" id="SSF51430">
    <property type="entry name" value="NAD(P)-linked oxidoreductase"/>
    <property type="match status" value="1"/>
</dbReference>
<dbReference type="GO" id="GO:0016491">
    <property type="term" value="F:oxidoreductase activity"/>
    <property type="evidence" value="ECO:0007669"/>
    <property type="project" value="UniProtKB-KW"/>
</dbReference>
<comment type="caution">
    <text evidence="4">The sequence shown here is derived from an EMBL/GenBank/DDBJ whole genome shotgun (WGS) entry which is preliminary data.</text>
</comment>
<dbReference type="Gene3D" id="3.20.20.100">
    <property type="entry name" value="NADP-dependent oxidoreductase domain"/>
    <property type="match status" value="1"/>
</dbReference>
<dbReference type="PRINTS" id="PR00069">
    <property type="entry name" value="ALDKETRDTASE"/>
</dbReference>
<dbReference type="PANTHER" id="PTHR43364">
    <property type="entry name" value="NADH-SPECIFIC METHYLGLYOXAL REDUCTASE-RELATED"/>
    <property type="match status" value="1"/>
</dbReference>
<reference evidence="4" key="2">
    <citation type="journal article" date="2023" name="Science">
        <title>Genomic signatures of disease resistance in endangered staghorn corals.</title>
        <authorList>
            <person name="Vollmer S.V."/>
            <person name="Selwyn J.D."/>
            <person name="Despard B.A."/>
            <person name="Roesel C.L."/>
        </authorList>
    </citation>
    <scope>NUCLEOTIDE SEQUENCE</scope>
    <source>
        <strain evidence="4">K2</strain>
    </source>
</reference>
<evidence type="ECO:0000259" key="3">
    <source>
        <dbReference type="Pfam" id="PF00248"/>
    </source>
</evidence>
<gene>
    <name evidence="4" type="ORF">P5673_029717</name>
</gene>
<evidence type="ECO:0000256" key="2">
    <source>
        <dbReference type="ARBA" id="ARBA00038157"/>
    </source>
</evidence>
<keyword evidence="5" id="KW-1185">Reference proteome</keyword>
<name>A0AAD9PW52_ACRCE</name>
<protein>
    <submittedName>
        <fullName evidence="4">Aflatoxin B1 aldehyde reductase member 2</fullName>
    </submittedName>
</protein>
<evidence type="ECO:0000256" key="1">
    <source>
        <dbReference type="ARBA" id="ARBA00023002"/>
    </source>
</evidence>
<dbReference type="Pfam" id="PF00248">
    <property type="entry name" value="Aldo_ket_red"/>
    <property type="match status" value="2"/>
</dbReference>
<organism evidence="4 5">
    <name type="scientific">Acropora cervicornis</name>
    <name type="common">Staghorn coral</name>
    <dbReference type="NCBI Taxonomy" id="6130"/>
    <lineage>
        <taxon>Eukaryota</taxon>
        <taxon>Metazoa</taxon>
        <taxon>Cnidaria</taxon>
        <taxon>Anthozoa</taxon>
        <taxon>Hexacorallia</taxon>
        <taxon>Scleractinia</taxon>
        <taxon>Astrocoeniina</taxon>
        <taxon>Acroporidae</taxon>
        <taxon>Acropora</taxon>
    </lineage>
</organism>
<dbReference type="AlphaFoldDB" id="A0AAD9PW52"/>
<reference evidence="4" key="1">
    <citation type="journal article" date="2023" name="G3 (Bethesda)">
        <title>Whole genome assembly and annotation of the endangered Caribbean coral Acropora cervicornis.</title>
        <authorList>
            <person name="Selwyn J.D."/>
            <person name="Vollmer S.V."/>
        </authorList>
    </citation>
    <scope>NUCLEOTIDE SEQUENCE</scope>
    <source>
        <strain evidence="4">K2</strain>
    </source>
</reference>
<comment type="similarity">
    <text evidence="2">Belongs to the aldo/keto reductase family. Aldo/keto reductase 2 subfamily.</text>
</comment>
<dbReference type="InterPro" id="IPR050523">
    <property type="entry name" value="AKR_Detox_Biosynth"/>
</dbReference>
<dbReference type="InterPro" id="IPR023210">
    <property type="entry name" value="NADP_OxRdtase_dom"/>
</dbReference>
<dbReference type="EMBL" id="JARQWQ010000121">
    <property type="protein sequence ID" value="KAK2549745.1"/>
    <property type="molecule type" value="Genomic_DNA"/>
</dbReference>
<feature type="domain" description="NADP-dependent oxidoreductase" evidence="3">
    <location>
        <begin position="19"/>
        <end position="139"/>
    </location>
</feature>
<evidence type="ECO:0000313" key="4">
    <source>
        <dbReference type="EMBL" id="KAK2549745.1"/>
    </source>
</evidence>
<feature type="domain" description="NADP-dependent oxidoreductase" evidence="3">
    <location>
        <begin position="155"/>
        <end position="215"/>
    </location>
</feature>
<proteinExistence type="inferred from homology"/>
<dbReference type="InterPro" id="IPR036812">
    <property type="entry name" value="NAD(P)_OxRdtase_dom_sf"/>
</dbReference>
<dbReference type="PANTHER" id="PTHR43364:SF4">
    <property type="entry name" value="NAD(P)-LINKED OXIDOREDUCTASE SUPERFAMILY PROTEIN"/>
    <property type="match status" value="1"/>
</dbReference>
<sequence length="229" mass="26209">MSRASIITAVGSNELGGRIKSDQVEIATKANPFSEKGFKDHAVLDQMSESLKRLKKDCVDLFYLHFPDRSVPIEETLKDVNLLYKEGKFKSFGLSNYSAWEVEEIYYLCKINNYPLPLVYQGRYNSLSRRHFWKKPLFDALETVKVALDHVYGPGKVSLPEASIRWMYHHSILDGAHGDAVIIGASSIKHLEENIKSTKHGPLHEYVVKSFEEAWNQCKADCPSYYQFN</sequence>
<evidence type="ECO:0000313" key="5">
    <source>
        <dbReference type="Proteomes" id="UP001249851"/>
    </source>
</evidence>
<accession>A0AAD9PW52</accession>